<dbReference type="EMBL" id="MCFA01000033">
    <property type="protein sequence ID" value="ORY14463.1"/>
    <property type="molecule type" value="Genomic_DNA"/>
</dbReference>
<reference evidence="1 2" key="1">
    <citation type="submission" date="2016-07" db="EMBL/GenBank/DDBJ databases">
        <title>Pervasive Adenine N6-methylation of Active Genes in Fungi.</title>
        <authorList>
            <consortium name="DOE Joint Genome Institute"/>
            <person name="Mondo S.J."/>
            <person name="Dannebaum R.O."/>
            <person name="Kuo R.C."/>
            <person name="Labutti K."/>
            <person name="Haridas S."/>
            <person name="Kuo A."/>
            <person name="Salamov A."/>
            <person name="Ahrendt S.R."/>
            <person name="Lipzen A."/>
            <person name="Sullivan W."/>
            <person name="Andreopoulos W.B."/>
            <person name="Clum A."/>
            <person name="Lindquist E."/>
            <person name="Daum C."/>
            <person name="Ramamoorthy G.K."/>
            <person name="Gryganskyi A."/>
            <person name="Culley D."/>
            <person name="Magnuson J.K."/>
            <person name="James T.Y."/>
            <person name="O'Malley M.A."/>
            <person name="Stajich J.E."/>
            <person name="Spatafora J.W."/>
            <person name="Visel A."/>
            <person name="Grigoriev I.V."/>
        </authorList>
    </citation>
    <scope>NUCLEOTIDE SEQUENCE [LARGE SCALE GENOMIC DNA]</scope>
    <source>
        <strain evidence="1 2">CBS 115471</strain>
    </source>
</reference>
<comment type="caution">
    <text evidence="1">The sequence shown here is derived from an EMBL/GenBank/DDBJ whole genome shotgun (WGS) entry which is preliminary data.</text>
</comment>
<name>A0A1Y1ZW15_9PLEO</name>
<accession>A0A1Y1ZW15</accession>
<dbReference type="AlphaFoldDB" id="A0A1Y1ZW15"/>
<evidence type="ECO:0000313" key="1">
    <source>
        <dbReference type="EMBL" id="ORY14463.1"/>
    </source>
</evidence>
<gene>
    <name evidence="1" type="ORF">BCR34DRAFT_233884</name>
</gene>
<dbReference type="Proteomes" id="UP000193144">
    <property type="component" value="Unassembled WGS sequence"/>
</dbReference>
<protein>
    <submittedName>
        <fullName evidence="1">Uncharacterized protein</fullName>
    </submittedName>
</protein>
<proteinExistence type="predicted"/>
<sequence>MADRKAWAAAHVPRLVFDSGRRDELLAITGSVGPAGLCAFPQQRPTRAATLFRRVLVATKPAKYFGVGRGRPADARSNPAHRGYRRRCSDLARLAASNWRTRGVSQRRSWLRSVDAGLDAAAGEVSTALYSVFDSGYNGGAEEAAAAGADVNGPSSTSFSCGCVLRAWRQAQNVW</sequence>
<organism evidence="1 2">
    <name type="scientific">Clohesyomyces aquaticus</name>
    <dbReference type="NCBI Taxonomy" id="1231657"/>
    <lineage>
        <taxon>Eukaryota</taxon>
        <taxon>Fungi</taxon>
        <taxon>Dikarya</taxon>
        <taxon>Ascomycota</taxon>
        <taxon>Pezizomycotina</taxon>
        <taxon>Dothideomycetes</taxon>
        <taxon>Pleosporomycetidae</taxon>
        <taxon>Pleosporales</taxon>
        <taxon>Lindgomycetaceae</taxon>
        <taxon>Clohesyomyces</taxon>
    </lineage>
</organism>
<keyword evidence="2" id="KW-1185">Reference proteome</keyword>
<evidence type="ECO:0000313" key="2">
    <source>
        <dbReference type="Proteomes" id="UP000193144"/>
    </source>
</evidence>